<dbReference type="GO" id="GO:0071949">
    <property type="term" value="F:FAD binding"/>
    <property type="evidence" value="ECO:0007669"/>
    <property type="project" value="TreeGrafter"/>
</dbReference>
<dbReference type="AlphaFoldDB" id="A0A5R9J8Y2"/>
<dbReference type="Gene3D" id="1.25.40.80">
    <property type="match status" value="1"/>
</dbReference>
<dbReference type="SUPFAM" id="SSF52425">
    <property type="entry name" value="Cryptochrome/photolyase, N-terminal domain"/>
    <property type="match status" value="1"/>
</dbReference>
<feature type="binding site" evidence="8">
    <location>
        <begin position="395"/>
        <end position="397"/>
    </location>
    <ligand>
        <name>FAD</name>
        <dbReference type="ChEBI" id="CHEBI:57692"/>
    </ligand>
</feature>
<dbReference type="GO" id="GO:0003677">
    <property type="term" value="F:DNA binding"/>
    <property type="evidence" value="ECO:0007669"/>
    <property type="project" value="TreeGrafter"/>
</dbReference>
<comment type="caution">
    <text evidence="12">The sequence shown here is derived from an EMBL/GenBank/DDBJ whole genome shotgun (WGS) entry which is preliminary data.</text>
</comment>
<dbReference type="InterPro" id="IPR014729">
    <property type="entry name" value="Rossmann-like_a/b/a_fold"/>
</dbReference>
<comment type="cofactor">
    <cofactor evidence="8">
        <name>FAD</name>
        <dbReference type="ChEBI" id="CHEBI:57692"/>
    </cofactor>
    <text evidence="8">Binds 1 FAD per subunit.</text>
</comment>
<dbReference type="GO" id="GO:0009416">
    <property type="term" value="P:response to light stimulus"/>
    <property type="evidence" value="ECO:0007669"/>
    <property type="project" value="TreeGrafter"/>
</dbReference>
<dbReference type="PRINTS" id="PR00147">
    <property type="entry name" value="DNAPHOTLYASE"/>
</dbReference>
<feature type="site" description="Electron transfer via tryptophanyl radical" evidence="9">
    <location>
        <position position="405"/>
    </location>
</feature>
<evidence type="ECO:0000259" key="11">
    <source>
        <dbReference type="PROSITE" id="PS51645"/>
    </source>
</evidence>
<evidence type="ECO:0000256" key="6">
    <source>
        <dbReference type="ARBA" id="ARBA00022991"/>
    </source>
</evidence>
<evidence type="ECO:0000256" key="1">
    <source>
        <dbReference type="ARBA" id="ARBA00001932"/>
    </source>
</evidence>
<evidence type="ECO:0000313" key="13">
    <source>
        <dbReference type="Proteomes" id="UP000305654"/>
    </source>
</evidence>
<keyword evidence="6 10" id="KW-0157">Chromophore</keyword>
<comment type="similarity">
    <text evidence="10">Belongs to the DNA photolyase family.</text>
</comment>
<accession>A0A5R9J8Y2</accession>
<feature type="binding site" evidence="8">
    <location>
        <position position="239"/>
    </location>
    <ligand>
        <name>FAD</name>
        <dbReference type="ChEBI" id="CHEBI:57692"/>
    </ligand>
</feature>
<keyword evidence="5 8" id="KW-0274">FAD</keyword>
<reference evidence="12 13" key="1">
    <citation type="submission" date="2019-05" db="EMBL/GenBank/DDBJ databases">
        <authorList>
            <person name="Pankratov T."/>
            <person name="Grouzdev D."/>
        </authorList>
    </citation>
    <scope>NUCLEOTIDE SEQUENCE [LARGE SCALE GENOMIC DNA]</scope>
    <source>
        <strain evidence="12 13">KEBCLARHB70R</strain>
    </source>
</reference>
<evidence type="ECO:0000256" key="2">
    <source>
        <dbReference type="ARBA" id="ARBA00013149"/>
    </source>
</evidence>
<dbReference type="FunFam" id="1.10.579.10:FF:000003">
    <property type="entry name" value="Deoxyribodipyrimidine photo-lyase"/>
    <property type="match status" value="1"/>
</dbReference>
<evidence type="ECO:0000256" key="9">
    <source>
        <dbReference type="PIRSR" id="PIRSR602081-2"/>
    </source>
</evidence>
<feature type="binding site" evidence="8">
    <location>
        <begin position="252"/>
        <end position="256"/>
    </location>
    <ligand>
        <name>FAD</name>
        <dbReference type="ChEBI" id="CHEBI:57692"/>
    </ligand>
</feature>
<feature type="site" description="Electron transfer via tryptophanyl radical" evidence="9">
    <location>
        <position position="382"/>
    </location>
</feature>
<keyword evidence="12" id="KW-0456">Lyase</keyword>
<evidence type="ECO:0000256" key="7">
    <source>
        <dbReference type="ARBA" id="ARBA00033999"/>
    </source>
</evidence>
<comment type="cofactor">
    <cofactor evidence="1">
        <name>(6R)-5,10-methylene-5,6,7,8-tetrahydrofolate</name>
        <dbReference type="ChEBI" id="CHEBI:15636"/>
    </cofactor>
</comment>
<dbReference type="PANTHER" id="PTHR11455:SF9">
    <property type="entry name" value="CRYPTOCHROME CIRCADIAN CLOCK 5 ISOFORM X1"/>
    <property type="match status" value="1"/>
</dbReference>
<evidence type="ECO:0000256" key="5">
    <source>
        <dbReference type="ARBA" id="ARBA00022827"/>
    </source>
</evidence>
<dbReference type="InterPro" id="IPR018394">
    <property type="entry name" value="DNA_photolyase_1_CS_C"/>
</dbReference>
<dbReference type="EMBL" id="VCDI01000004">
    <property type="protein sequence ID" value="TLU72041.1"/>
    <property type="molecule type" value="Genomic_DNA"/>
</dbReference>
<dbReference type="Proteomes" id="UP000305654">
    <property type="component" value="Unassembled WGS sequence"/>
</dbReference>
<name>A0A5R9J8Y2_9PROT</name>
<feature type="domain" description="Photolyase/cryptochrome alpha/beta" evidence="11">
    <location>
        <begin position="16"/>
        <end position="145"/>
    </location>
</feature>
<dbReference type="GO" id="GO:0000719">
    <property type="term" value="P:photoreactive repair"/>
    <property type="evidence" value="ECO:0007669"/>
    <property type="project" value="UniProtKB-ARBA"/>
</dbReference>
<dbReference type="InterPro" id="IPR036134">
    <property type="entry name" value="Crypto/Photolyase_FAD-like_sf"/>
</dbReference>
<dbReference type="InterPro" id="IPR005101">
    <property type="entry name" value="Cryptochr/Photolyase_FAD-bd"/>
</dbReference>
<organism evidence="12 13">
    <name type="scientific">Lichenicoccus roseus</name>
    <dbReference type="NCBI Taxonomy" id="2683649"/>
    <lineage>
        <taxon>Bacteria</taxon>
        <taxon>Pseudomonadati</taxon>
        <taxon>Pseudomonadota</taxon>
        <taxon>Alphaproteobacteria</taxon>
        <taxon>Acetobacterales</taxon>
        <taxon>Acetobacteraceae</taxon>
        <taxon>Lichenicoccus</taxon>
    </lineage>
</organism>
<sequence>MAHKPGAKAASDRGDDTALVWFRNDLRLADHRPLTEALQEARHVLCVFVLDRKAGGAWALGGASLWWLHHSLAALAEAIGKAGGTLILREGDAAKIIPALASEAGAASVHCGRSHEPVLRELDRRVEKALAQHDIAFRSHRVSTLFELDTIRTQTGKVYGVYTPFARTCRGLPDPEPPLPPVKQLHAPDGKFASDRLEDWHLLPTRPDWAGGLRDAWNPGEAGAHARMQRFLADHLDDYGDSRNIPGNEDGTSMLSPHLRWGELSPVQVWHAAREANGQGRARKGSTGRSGFDTFQGEILWHEFAAYLLHHNPAMPDEPLRPAYNRLRWRHDPRGLQAWQRGQTGVPIVDAGMRQLWHIGWMHNRVRMITASLLTKHLLVSWQEGEAWFWDTLVDGDLATNSASWQWVAGTGTDSQPFFRIFNPVTQGRKFDPDGAYVRRWVPELQRLGDRWLHEPWEAPEAELERAGIRLGDHYPRPVISLTEGRDRALAAFRNEVRAAS</sequence>
<dbReference type="EC" id="4.1.99.3" evidence="2"/>
<evidence type="ECO:0000256" key="4">
    <source>
        <dbReference type="ARBA" id="ARBA00022630"/>
    </source>
</evidence>
<evidence type="ECO:0000313" key="12">
    <source>
        <dbReference type="EMBL" id="TLU72041.1"/>
    </source>
</evidence>
<dbReference type="InterPro" id="IPR006050">
    <property type="entry name" value="DNA_photolyase_N"/>
</dbReference>
<proteinExistence type="inferred from homology"/>
<dbReference type="RefSeq" id="WP_138326449.1">
    <property type="nucleotide sequence ID" value="NZ_VCDI01000004.1"/>
</dbReference>
<dbReference type="OrthoDB" id="9772484at2"/>
<dbReference type="Gene3D" id="3.40.50.620">
    <property type="entry name" value="HUPs"/>
    <property type="match status" value="1"/>
</dbReference>
<dbReference type="Pfam" id="PF03441">
    <property type="entry name" value="FAD_binding_7"/>
    <property type="match status" value="1"/>
</dbReference>
<comment type="catalytic activity">
    <reaction evidence="7">
        <text>cyclobutadipyrimidine (in DNA) = 2 pyrimidine residues (in DNA).</text>
        <dbReference type="EC" id="4.1.99.3"/>
    </reaction>
</comment>
<dbReference type="Gene3D" id="1.10.579.10">
    <property type="entry name" value="DNA Cyclobutane Dipyrimidine Photolyase, subunit A, domain 3"/>
    <property type="match status" value="1"/>
</dbReference>
<protein>
    <recommendedName>
        <fullName evidence="3">Deoxyribodipyrimidine photo-lyase</fullName>
        <ecNumber evidence="2">4.1.99.3</ecNumber>
    </recommendedName>
</protein>
<keyword evidence="4 8" id="KW-0285">Flavoprotein</keyword>
<keyword evidence="13" id="KW-1185">Reference proteome</keyword>
<dbReference type="Pfam" id="PF00875">
    <property type="entry name" value="DNA_photolyase"/>
    <property type="match status" value="1"/>
</dbReference>
<dbReference type="SUPFAM" id="SSF48173">
    <property type="entry name" value="Cryptochrome/photolyase FAD-binding domain"/>
    <property type="match status" value="1"/>
</dbReference>
<dbReference type="PROSITE" id="PS00394">
    <property type="entry name" value="DNA_PHOTOLYASES_1_1"/>
    <property type="match status" value="1"/>
</dbReference>
<evidence type="ECO:0000256" key="8">
    <source>
        <dbReference type="PIRSR" id="PIRSR602081-1"/>
    </source>
</evidence>
<gene>
    <name evidence="12" type="ORF">FE263_12970</name>
</gene>
<dbReference type="PROSITE" id="PS51645">
    <property type="entry name" value="PHR_CRY_ALPHA_BETA"/>
    <property type="match status" value="1"/>
</dbReference>
<dbReference type="PANTHER" id="PTHR11455">
    <property type="entry name" value="CRYPTOCHROME"/>
    <property type="match status" value="1"/>
</dbReference>
<evidence type="ECO:0000256" key="10">
    <source>
        <dbReference type="RuleBase" id="RU004182"/>
    </source>
</evidence>
<dbReference type="InterPro" id="IPR036155">
    <property type="entry name" value="Crypto/Photolyase_N_sf"/>
</dbReference>
<feature type="binding site" evidence="8">
    <location>
        <position position="295"/>
    </location>
    <ligand>
        <name>FAD</name>
        <dbReference type="ChEBI" id="CHEBI:57692"/>
    </ligand>
</feature>
<feature type="site" description="Electron transfer via tryptophanyl radical" evidence="9">
    <location>
        <position position="329"/>
    </location>
</feature>
<evidence type="ECO:0000256" key="3">
    <source>
        <dbReference type="ARBA" id="ARBA00014046"/>
    </source>
</evidence>
<dbReference type="InterPro" id="IPR002081">
    <property type="entry name" value="Cryptochrome/DNA_photolyase_1"/>
</dbReference>
<dbReference type="GO" id="GO:0003904">
    <property type="term" value="F:deoxyribodipyrimidine photo-lyase activity"/>
    <property type="evidence" value="ECO:0007669"/>
    <property type="project" value="UniProtKB-EC"/>
</dbReference>